<protein>
    <submittedName>
        <fullName evidence="1">Uncharacterized protein</fullName>
    </submittedName>
</protein>
<proteinExistence type="predicted"/>
<organism evidence="1 2">
    <name type="scientific">Golovinomyces cichoracearum</name>
    <dbReference type="NCBI Taxonomy" id="62708"/>
    <lineage>
        <taxon>Eukaryota</taxon>
        <taxon>Fungi</taxon>
        <taxon>Dikarya</taxon>
        <taxon>Ascomycota</taxon>
        <taxon>Pezizomycotina</taxon>
        <taxon>Leotiomycetes</taxon>
        <taxon>Erysiphales</taxon>
        <taxon>Erysiphaceae</taxon>
        <taxon>Golovinomyces</taxon>
    </lineage>
</organism>
<keyword evidence="2" id="KW-1185">Reference proteome</keyword>
<gene>
    <name evidence="1" type="ORF">GcM3_160019</name>
</gene>
<dbReference type="EMBL" id="MCBQ01016026">
    <property type="protein sequence ID" value="RKF60997.1"/>
    <property type="molecule type" value="Genomic_DNA"/>
</dbReference>
<evidence type="ECO:0000313" key="1">
    <source>
        <dbReference type="EMBL" id="RKF60997.1"/>
    </source>
</evidence>
<accession>A0A420HUB2</accession>
<sequence length="48" mass="5653">MHITKETTAPSTVTSFTPAQITPTYSMLPTPIPPNYHRYQFHRQTYYH</sequence>
<name>A0A420HUB2_9PEZI</name>
<dbReference type="AlphaFoldDB" id="A0A420HUB2"/>
<comment type="caution">
    <text evidence="1">The sequence shown here is derived from an EMBL/GenBank/DDBJ whole genome shotgun (WGS) entry which is preliminary data.</text>
</comment>
<reference evidence="1 2" key="1">
    <citation type="journal article" date="2018" name="BMC Genomics">
        <title>Comparative genome analyses reveal sequence features reflecting distinct modes of host-adaptation between dicot and monocot powdery mildew.</title>
        <authorList>
            <person name="Wu Y."/>
            <person name="Ma X."/>
            <person name="Pan Z."/>
            <person name="Kale S.D."/>
            <person name="Song Y."/>
            <person name="King H."/>
            <person name="Zhang Q."/>
            <person name="Presley C."/>
            <person name="Deng X."/>
            <person name="Wei C.I."/>
            <person name="Xiao S."/>
        </authorList>
    </citation>
    <scope>NUCLEOTIDE SEQUENCE [LARGE SCALE GENOMIC DNA]</scope>
    <source>
        <strain evidence="1">UMSG3</strain>
    </source>
</reference>
<dbReference type="Proteomes" id="UP000283383">
    <property type="component" value="Unassembled WGS sequence"/>
</dbReference>
<evidence type="ECO:0000313" key="2">
    <source>
        <dbReference type="Proteomes" id="UP000283383"/>
    </source>
</evidence>